<keyword evidence="12" id="KW-0472">Membrane</keyword>
<evidence type="ECO:0000256" key="11">
    <source>
        <dbReference type="SAM" id="MobiDB-lite"/>
    </source>
</evidence>
<dbReference type="InterPro" id="IPR011009">
    <property type="entry name" value="Kinase-like_dom_sf"/>
</dbReference>
<feature type="domain" description="Protein kinase" evidence="13">
    <location>
        <begin position="85"/>
        <end position="327"/>
    </location>
</feature>
<comment type="catalytic activity">
    <reaction evidence="8">
        <text>L-seryl-[protein] + ATP = O-phospho-L-seryl-[protein] + ADP + H(+)</text>
        <dbReference type="Rhea" id="RHEA:17989"/>
        <dbReference type="Rhea" id="RHEA-COMP:9863"/>
        <dbReference type="Rhea" id="RHEA-COMP:11604"/>
        <dbReference type="ChEBI" id="CHEBI:15378"/>
        <dbReference type="ChEBI" id="CHEBI:29999"/>
        <dbReference type="ChEBI" id="CHEBI:30616"/>
        <dbReference type="ChEBI" id="CHEBI:83421"/>
        <dbReference type="ChEBI" id="CHEBI:456216"/>
        <dbReference type="EC" id="2.7.11.1"/>
    </reaction>
</comment>
<dbReference type="PROSITE" id="PS00108">
    <property type="entry name" value="PROTEIN_KINASE_ST"/>
    <property type="match status" value="1"/>
</dbReference>
<keyword evidence="12" id="KW-1133">Transmembrane helix</keyword>
<dbReference type="Gene3D" id="1.10.510.10">
    <property type="entry name" value="Transferase(Phosphotransferase) domain 1"/>
    <property type="match status" value="1"/>
</dbReference>
<evidence type="ECO:0000259" key="13">
    <source>
        <dbReference type="PROSITE" id="PS50011"/>
    </source>
</evidence>
<dbReference type="Proteomes" id="UP000436088">
    <property type="component" value="Unassembled WGS sequence"/>
</dbReference>
<keyword evidence="3" id="KW-0808">Transferase</keyword>
<proteinExistence type="inferred from homology"/>
<evidence type="ECO:0000313" key="14">
    <source>
        <dbReference type="EMBL" id="KAE8725981.1"/>
    </source>
</evidence>
<dbReference type="PROSITE" id="PS00107">
    <property type="entry name" value="PROTEIN_KINASE_ATP"/>
    <property type="match status" value="1"/>
</dbReference>
<dbReference type="Pfam" id="PF07714">
    <property type="entry name" value="PK_Tyr_Ser-Thr"/>
    <property type="match status" value="1"/>
</dbReference>
<evidence type="ECO:0000256" key="4">
    <source>
        <dbReference type="ARBA" id="ARBA00022741"/>
    </source>
</evidence>
<evidence type="ECO:0000256" key="9">
    <source>
        <dbReference type="PROSITE-ProRule" id="PRU10141"/>
    </source>
</evidence>
<name>A0A6A3CE54_HIBSY</name>
<keyword evidence="15" id="KW-1185">Reference proteome</keyword>
<dbReference type="InterPro" id="IPR008271">
    <property type="entry name" value="Ser/Thr_kinase_AS"/>
</dbReference>
<dbReference type="InterPro" id="IPR001245">
    <property type="entry name" value="Ser-Thr/Tyr_kinase_cat_dom"/>
</dbReference>
<evidence type="ECO:0000256" key="7">
    <source>
        <dbReference type="ARBA" id="ARBA00047899"/>
    </source>
</evidence>
<keyword evidence="5" id="KW-0418">Kinase</keyword>
<gene>
    <name evidence="14" type="ORF">F3Y22_tig00007902pilonHSYRG00007</name>
</gene>
<dbReference type="PANTHER" id="PTHR46821:SF2">
    <property type="entry name" value="OS03G0251700 PROTEIN"/>
    <property type="match status" value="1"/>
</dbReference>
<evidence type="ECO:0000256" key="8">
    <source>
        <dbReference type="ARBA" id="ARBA00048679"/>
    </source>
</evidence>
<evidence type="ECO:0000256" key="10">
    <source>
        <dbReference type="RuleBase" id="RU000304"/>
    </source>
</evidence>
<organism evidence="14 15">
    <name type="scientific">Hibiscus syriacus</name>
    <name type="common">Rose of Sharon</name>
    <dbReference type="NCBI Taxonomy" id="106335"/>
    <lineage>
        <taxon>Eukaryota</taxon>
        <taxon>Viridiplantae</taxon>
        <taxon>Streptophyta</taxon>
        <taxon>Embryophyta</taxon>
        <taxon>Tracheophyta</taxon>
        <taxon>Spermatophyta</taxon>
        <taxon>Magnoliopsida</taxon>
        <taxon>eudicotyledons</taxon>
        <taxon>Gunneridae</taxon>
        <taxon>Pentapetalae</taxon>
        <taxon>rosids</taxon>
        <taxon>malvids</taxon>
        <taxon>Malvales</taxon>
        <taxon>Malvaceae</taxon>
        <taxon>Malvoideae</taxon>
        <taxon>Hibiscus</taxon>
    </lineage>
</organism>
<dbReference type="SMART" id="SM00220">
    <property type="entry name" value="S_TKc"/>
    <property type="match status" value="1"/>
</dbReference>
<reference evidence="14" key="1">
    <citation type="submission" date="2019-09" db="EMBL/GenBank/DDBJ databases">
        <title>Draft genome information of white flower Hibiscus syriacus.</title>
        <authorList>
            <person name="Kim Y.-M."/>
        </authorList>
    </citation>
    <scope>NUCLEOTIDE SEQUENCE [LARGE SCALE GENOMIC DNA]</scope>
    <source>
        <strain evidence="14">YM2019G1</strain>
    </source>
</reference>
<dbReference type="EC" id="2.7.11.1" evidence="1"/>
<dbReference type="FunFam" id="1.10.510.10:FF:001023">
    <property type="entry name" value="Os07g0541700 protein"/>
    <property type="match status" value="1"/>
</dbReference>
<feature type="binding site" evidence="9">
    <location>
        <position position="114"/>
    </location>
    <ligand>
        <name>ATP</name>
        <dbReference type="ChEBI" id="CHEBI:30616"/>
    </ligand>
</feature>
<dbReference type="AlphaFoldDB" id="A0A6A3CE54"/>
<evidence type="ECO:0000256" key="6">
    <source>
        <dbReference type="ARBA" id="ARBA00022840"/>
    </source>
</evidence>
<dbReference type="SUPFAM" id="SSF56112">
    <property type="entry name" value="Protein kinase-like (PK-like)"/>
    <property type="match status" value="1"/>
</dbReference>
<evidence type="ECO:0000256" key="3">
    <source>
        <dbReference type="ARBA" id="ARBA00022679"/>
    </source>
</evidence>
<dbReference type="EMBL" id="VEPZ02000397">
    <property type="protein sequence ID" value="KAE8725981.1"/>
    <property type="molecule type" value="Genomic_DNA"/>
</dbReference>
<dbReference type="PANTHER" id="PTHR46821">
    <property type="entry name" value="OS07G0586332 PROTEIN"/>
    <property type="match status" value="1"/>
</dbReference>
<keyword evidence="12" id="KW-0812">Transmembrane</keyword>
<evidence type="ECO:0000256" key="2">
    <source>
        <dbReference type="ARBA" id="ARBA00022527"/>
    </source>
</evidence>
<sequence>MPSRSSPPEIGEDTSLKHHRHINSYHLLPPLLAGTITITIILLTLLTIFIYRKLSRNRTAPSDSPSHRQCHRFSYSLIRRATSSFSASNRLGHGGFGSVYKGSLPSLPQQLAIKVMKSADSLHGEREFHNELSLSRALVSPHIVPLLGFSSDSGKRRFVLVYELMENGSVQDALLDKKCEELMSWSRRYRVLCDVAKGLEYLHHFCNPPVIHGDIKPSNILLDGEFKAKIGDFGLARLKTEVLIEGLEEDDILKKKDENGSILEETESGLTGFEEGASSTVADRSPEASPGLSPEKGVLYLKGCLIKRVAREEIGGGTKIMEVGLNP</sequence>
<evidence type="ECO:0000256" key="12">
    <source>
        <dbReference type="SAM" id="Phobius"/>
    </source>
</evidence>
<comment type="similarity">
    <text evidence="10">Belongs to the protein kinase superfamily.</text>
</comment>
<dbReference type="PROSITE" id="PS50011">
    <property type="entry name" value="PROTEIN_KINASE_DOM"/>
    <property type="match status" value="1"/>
</dbReference>
<keyword evidence="4 9" id="KW-0547">Nucleotide-binding</keyword>
<dbReference type="Gene3D" id="3.30.200.20">
    <property type="entry name" value="Phosphorylase Kinase, domain 1"/>
    <property type="match status" value="1"/>
</dbReference>
<protein>
    <recommendedName>
        <fullName evidence="1">non-specific serine/threonine protein kinase</fullName>
        <ecNumber evidence="1">2.7.11.1</ecNumber>
    </recommendedName>
</protein>
<dbReference type="InterPro" id="IPR000719">
    <property type="entry name" value="Prot_kinase_dom"/>
</dbReference>
<comment type="caution">
    <text evidence="14">The sequence shown here is derived from an EMBL/GenBank/DDBJ whole genome shotgun (WGS) entry which is preliminary data.</text>
</comment>
<evidence type="ECO:0000313" key="15">
    <source>
        <dbReference type="Proteomes" id="UP000436088"/>
    </source>
</evidence>
<dbReference type="GO" id="GO:0004674">
    <property type="term" value="F:protein serine/threonine kinase activity"/>
    <property type="evidence" value="ECO:0007669"/>
    <property type="project" value="UniProtKB-KW"/>
</dbReference>
<keyword evidence="2 10" id="KW-0723">Serine/threonine-protein kinase</keyword>
<feature type="transmembrane region" description="Helical" evidence="12">
    <location>
        <begin position="31"/>
        <end position="51"/>
    </location>
</feature>
<evidence type="ECO:0000256" key="5">
    <source>
        <dbReference type="ARBA" id="ARBA00022777"/>
    </source>
</evidence>
<comment type="catalytic activity">
    <reaction evidence="7">
        <text>L-threonyl-[protein] + ATP = O-phospho-L-threonyl-[protein] + ADP + H(+)</text>
        <dbReference type="Rhea" id="RHEA:46608"/>
        <dbReference type="Rhea" id="RHEA-COMP:11060"/>
        <dbReference type="Rhea" id="RHEA-COMP:11605"/>
        <dbReference type="ChEBI" id="CHEBI:15378"/>
        <dbReference type="ChEBI" id="CHEBI:30013"/>
        <dbReference type="ChEBI" id="CHEBI:30616"/>
        <dbReference type="ChEBI" id="CHEBI:61977"/>
        <dbReference type="ChEBI" id="CHEBI:456216"/>
        <dbReference type="EC" id="2.7.11.1"/>
    </reaction>
</comment>
<feature type="region of interest" description="Disordered" evidence="11">
    <location>
        <begin position="264"/>
        <end position="292"/>
    </location>
</feature>
<accession>A0A6A3CE54</accession>
<dbReference type="InterPro" id="IPR017441">
    <property type="entry name" value="Protein_kinase_ATP_BS"/>
</dbReference>
<dbReference type="GO" id="GO:0005524">
    <property type="term" value="F:ATP binding"/>
    <property type="evidence" value="ECO:0007669"/>
    <property type="project" value="UniProtKB-UniRule"/>
</dbReference>
<dbReference type="InterPro" id="IPR044576">
    <property type="entry name" value="At4g25390-like"/>
</dbReference>
<keyword evidence="6 9" id="KW-0067">ATP-binding</keyword>
<evidence type="ECO:0000256" key="1">
    <source>
        <dbReference type="ARBA" id="ARBA00012513"/>
    </source>
</evidence>